<dbReference type="Gene3D" id="3.30.160.60">
    <property type="entry name" value="Classic Zinc Finger"/>
    <property type="match status" value="1"/>
</dbReference>
<protein>
    <recommendedName>
        <fullName evidence="6">C2H2-type domain-containing protein</fullName>
    </recommendedName>
</protein>
<dbReference type="EMBL" id="HBKP01002981">
    <property type="protein sequence ID" value="CAE2203208.1"/>
    <property type="molecule type" value="Transcribed_RNA"/>
</dbReference>
<dbReference type="InterPro" id="IPR036236">
    <property type="entry name" value="Znf_C2H2_sf"/>
</dbReference>
<dbReference type="GO" id="GO:0003723">
    <property type="term" value="F:RNA binding"/>
    <property type="evidence" value="ECO:0007669"/>
    <property type="project" value="InterPro"/>
</dbReference>
<dbReference type="InterPro" id="IPR021966">
    <property type="entry name" value="SF3a60_bindingd"/>
</dbReference>
<gene>
    <name evidence="7" type="ORF">VSP0166_LOCUS2126</name>
</gene>
<dbReference type="GO" id="GO:0000398">
    <property type="term" value="P:mRNA splicing, via spliceosome"/>
    <property type="evidence" value="ECO:0007669"/>
    <property type="project" value="InterPro"/>
</dbReference>
<evidence type="ECO:0000256" key="3">
    <source>
        <dbReference type="ARBA" id="ARBA00022771"/>
    </source>
</evidence>
<dbReference type="InterPro" id="IPR003604">
    <property type="entry name" value="Matrin/U1-like-C_Znf_C2H2"/>
</dbReference>
<comment type="subcellular location">
    <subcellularLocation>
        <location evidence="1">Nucleus</location>
    </subcellularLocation>
</comment>
<dbReference type="InterPro" id="IPR051421">
    <property type="entry name" value="RNA_Proc_DNA_Dmg_Regulator"/>
</dbReference>
<proteinExistence type="predicted"/>
<evidence type="ECO:0000313" key="7">
    <source>
        <dbReference type="EMBL" id="CAE2203208.1"/>
    </source>
</evidence>
<dbReference type="InterPro" id="IPR022755">
    <property type="entry name" value="Znf_C2H2_jaz"/>
</dbReference>
<sequence length="469" mass="54607">MAGNIVEQTRALHEDVERLEQSAVEFLLEEPKTYKESVNQSHKVAQVLDLINTKTDRLIEIYKDVDNSRKDGIAAISGDGDALFSEFYSKLRDVKDYHRRFPGIPISDPATISSQIHGSADVQFSAEECHGKYLDLHRFHDMYNNLPWIKGNPVDYFEYLARAFSFDESLSGKGKRYLEYLRELYEYTTDLTKRAQPLNDLEDTLRSFNREFDVLWENGQRNSETKPLDTTVEDTVDVERNIPRTYCLDCLRQFAKPSVFNGHLSGKKHKKSVQRSKPLEKETFLLEYKLQRLGELLQDQIASTKIHVETKLSRRYEDIAADLDDDDAEVLSDSDTDEEEEMTRRCITNYPVGWDGKPIPYWLYKLHGLGIEYKCEICGNTSYWGRRNFERHFQEYRHTFGMKCLGIPNTKHFNDITNINDALALWEKVKVDQANTGWNPEENEEFEDAEGNVMIKKTYLDLKRQGLAK</sequence>
<keyword evidence="3" id="KW-0863">Zinc-finger</keyword>
<evidence type="ECO:0000256" key="1">
    <source>
        <dbReference type="ARBA" id="ARBA00004123"/>
    </source>
</evidence>
<dbReference type="Pfam" id="PF11931">
    <property type="entry name" value="SF3a60_Prp9_C"/>
    <property type="match status" value="1"/>
</dbReference>
<organism evidence="7">
    <name type="scientific">Vannella robusta</name>
    <dbReference type="NCBI Taxonomy" id="1487602"/>
    <lineage>
        <taxon>Eukaryota</taxon>
        <taxon>Amoebozoa</taxon>
        <taxon>Discosea</taxon>
        <taxon>Flabellinia</taxon>
        <taxon>Vannellidae</taxon>
        <taxon>Vannella</taxon>
    </lineage>
</organism>
<evidence type="ECO:0000256" key="4">
    <source>
        <dbReference type="ARBA" id="ARBA00022833"/>
    </source>
</evidence>
<evidence type="ECO:0000256" key="5">
    <source>
        <dbReference type="ARBA" id="ARBA00023242"/>
    </source>
</evidence>
<dbReference type="Pfam" id="PF12171">
    <property type="entry name" value="zf-C2H2_jaz"/>
    <property type="match status" value="1"/>
</dbReference>
<feature type="domain" description="C2H2-type" evidence="6">
    <location>
        <begin position="247"/>
        <end position="269"/>
    </location>
</feature>
<keyword evidence="4" id="KW-0862">Zinc</keyword>
<dbReference type="AlphaFoldDB" id="A0A7S4HLY4"/>
<dbReference type="SUPFAM" id="SSF57667">
    <property type="entry name" value="beta-beta-alpha zinc fingers"/>
    <property type="match status" value="1"/>
</dbReference>
<dbReference type="InterPro" id="IPR024598">
    <property type="entry name" value="SF3a60/Prp9_C"/>
</dbReference>
<name>A0A7S4HLY4_9EUKA</name>
<evidence type="ECO:0000259" key="6">
    <source>
        <dbReference type="PROSITE" id="PS00028"/>
    </source>
</evidence>
<evidence type="ECO:0000256" key="2">
    <source>
        <dbReference type="ARBA" id="ARBA00022723"/>
    </source>
</evidence>
<dbReference type="PROSITE" id="PS00028">
    <property type="entry name" value="ZINC_FINGER_C2H2_1"/>
    <property type="match status" value="1"/>
</dbReference>
<dbReference type="Pfam" id="PF16837">
    <property type="entry name" value="SF3A3"/>
    <property type="match status" value="1"/>
</dbReference>
<dbReference type="PANTHER" id="PTHR12786">
    <property type="entry name" value="SPLICING FACTOR SF3A-RELATED"/>
    <property type="match status" value="1"/>
</dbReference>
<reference evidence="7" key="1">
    <citation type="submission" date="2021-01" db="EMBL/GenBank/DDBJ databases">
        <authorList>
            <person name="Corre E."/>
            <person name="Pelletier E."/>
            <person name="Niang G."/>
            <person name="Scheremetjew M."/>
            <person name="Finn R."/>
            <person name="Kale V."/>
            <person name="Holt S."/>
            <person name="Cochrane G."/>
            <person name="Meng A."/>
            <person name="Brown T."/>
            <person name="Cohen L."/>
        </authorList>
    </citation>
    <scope>NUCLEOTIDE SEQUENCE</scope>
    <source>
        <strain evidence="7">DIVA3 518/3/11/1/6</strain>
    </source>
</reference>
<dbReference type="SMART" id="SM00451">
    <property type="entry name" value="ZnF_U1"/>
    <property type="match status" value="1"/>
</dbReference>
<keyword evidence="5" id="KW-0539">Nucleus</keyword>
<dbReference type="Pfam" id="PF12108">
    <property type="entry name" value="SF3a60_bindingd"/>
    <property type="match status" value="1"/>
</dbReference>
<dbReference type="GO" id="GO:0008270">
    <property type="term" value="F:zinc ion binding"/>
    <property type="evidence" value="ECO:0007669"/>
    <property type="project" value="UniProtKB-KW"/>
</dbReference>
<dbReference type="InterPro" id="IPR031774">
    <property type="entry name" value="SF3A3_dom"/>
</dbReference>
<accession>A0A7S4HLY4</accession>
<dbReference type="InterPro" id="IPR013087">
    <property type="entry name" value="Znf_C2H2_type"/>
</dbReference>
<keyword evidence="2" id="KW-0479">Metal-binding</keyword>
<dbReference type="GO" id="GO:0005681">
    <property type="term" value="C:spliceosomal complex"/>
    <property type="evidence" value="ECO:0007669"/>
    <property type="project" value="InterPro"/>
</dbReference>
<dbReference type="PANTHER" id="PTHR12786:SF2">
    <property type="entry name" value="SPLICING FACTOR 3A SUBUNIT 3"/>
    <property type="match status" value="1"/>
</dbReference>